<evidence type="ECO:0000313" key="2">
    <source>
        <dbReference type="EMBL" id="AWV06339.1"/>
    </source>
</evidence>
<gene>
    <name evidence="2" type="ORF">C9I47_0617</name>
</gene>
<organism evidence="2 3">
    <name type="scientific">Marilutibacter maris</name>
    <dbReference type="NCBI Taxonomy" id="1605891"/>
    <lineage>
        <taxon>Bacteria</taxon>
        <taxon>Pseudomonadati</taxon>
        <taxon>Pseudomonadota</taxon>
        <taxon>Gammaproteobacteria</taxon>
        <taxon>Lysobacterales</taxon>
        <taxon>Lysobacteraceae</taxon>
        <taxon>Marilutibacter</taxon>
    </lineage>
</organism>
<dbReference type="KEGG" id="lmb:C9I47_0617"/>
<keyword evidence="3" id="KW-1185">Reference proteome</keyword>
<proteinExistence type="predicted"/>
<feature type="compositionally biased region" description="Low complexity" evidence="1">
    <location>
        <begin position="201"/>
        <end position="214"/>
    </location>
</feature>
<dbReference type="EMBL" id="CP029843">
    <property type="protein sequence ID" value="AWV06339.1"/>
    <property type="molecule type" value="Genomic_DNA"/>
</dbReference>
<feature type="region of interest" description="Disordered" evidence="1">
    <location>
        <begin position="1"/>
        <end position="26"/>
    </location>
</feature>
<evidence type="ECO:0000313" key="3">
    <source>
        <dbReference type="Proteomes" id="UP000249447"/>
    </source>
</evidence>
<feature type="compositionally biased region" description="Low complexity" evidence="1">
    <location>
        <begin position="11"/>
        <end position="26"/>
    </location>
</feature>
<feature type="region of interest" description="Disordered" evidence="1">
    <location>
        <begin position="184"/>
        <end position="247"/>
    </location>
</feature>
<name>A0A2U9T9Y7_9GAMM</name>
<dbReference type="AlphaFoldDB" id="A0A2U9T9Y7"/>
<accession>A0A2U9T9Y7</accession>
<dbReference type="Proteomes" id="UP000249447">
    <property type="component" value="Chromosome"/>
</dbReference>
<evidence type="ECO:0000256" key="1">
    <source>
        <dbReference type="SAM" id="MobiDB-lite"/>
    </source>
</evidence>
<reference evidence="2 3" key="1">
    <citation type="submission" date="2018-05" db="EMBL/GenBank/DDBJ databases">
        <title>The complete genome of Lysobacter maris HZ9B, a marine bacterium antagonistic against terrestrial plant pathogens.</title>
        <authorList>
            <person name="Zhang X.-Q."/>
        </authorList>
    </citation>
    <scope>NUCLEOTIDE SEQUENCE [LARGE SCALE GENOMIC DNA]</scope>
    <source>
        <strain evidence="2 3">HZ9B</strain>
    </source>
</reference>
<sequence length="295" mass="32069">MRRMSRLSPFSPRTGPSGRPARPSPPGIALGALLATLLAAPALAGPRHVRPYPSPVADPVQMTLVDRDNGDWLPTHPHRGEQWVAGQPGHRYAVRLTNTSDRRVLVVLSVDGVNAVSGETADPSQAGYVLQPWQSTEIGGWRKSLGEVAQFVFTDPRNSYASRTGRPRNVGVIGIAVFEEAWHPRPHPHAPGIAKSEASRADAPAADMAEAESSGYASRAQRQQLGTGHGQREWSPASRTHFVRASRHPSQVSEIRYDTRAQLVARGIIPRWRHHRDGIAAPRAFPGGFVADPPR</sequence>
<protein>
    <submittedName>
        <fullName evidence="2">Uncharacterized protein</fullName>
    </submittedName>
</protein>